<sequence>MSARASFKQADVSRALKAAQAAGLTPSGYRIDPATGAIEVQLGGTVNSASNSFDRLMGPR</sequence>
<name>A0A845ACC6_9SPHN</name>
<protein>
    <submittedName>
        <fullName evidence="1">Uncharacterized protein</fullName>
    </submittedName>
</protein>
<reference evidence="1 2" key="1">
    <citation type="submission" date="2019-12" db="EMBL/GenBank/DDBJ databases">
        <title>Genomic-based taxomic classification of the family Erythrobacteraceae.</title>
        <authorList>
            <person name="Xu L."/>
        </authorList>
    </citation>
    <scope>NUCLEOTIDE SEQUENCE [LARGE SCALE GENOMIC DNA]</scope>
    <source>
        <strain evidence="1 2">KEMB 9005-328</strain>
    </source>
</reference>
<dbReference type="Proteomes" id="UP000439780">
    <property type="component" value="Unassembled WGS sequence"/>
</dbReference>
<organism evidence="1 2">
    <name type="scientific">Qipengyuania algicida</name>
    <dbReference type="NCBI Taxonomy" id="1836209"/>
    <lineage>
        <taxon>Bacteria</taxon>
        <taxon>Pseudomonadati</taxon>
        <taxon>Pseudomonadota</taxon>
        <taxon>Alphaproteobacteria</taxon>
        <taxon>Sphingomonadales</taxon>
        <taxon>Erythrobacteraceae</taxon>
        <taxon>Qipengyuania</taxon>
    </lineage>
</organism>
<proteinExistence type="predicted"/>
<dbReference type="RefSeq" id="WP_160752371.1">
    <property type="nucleotide sequence ID" value="NZ_WTYA01000002.1"/>
</dbReference>
<dbReference type="OrthoDB" id="7511027at2"/>
<keyword evidence="2" id="KW-1185">Reference proteome</keyword>
<evidence type="ECO:0000313" key="1">
    <source>
        <dbReference type="EMBL" id="MXP28102.1"/>
    </source>
</evidence>
<gene>
    <name evidence="1" type="ORF">GRI58_04605</name>
</gene>
<comment type="caution">
    <text evidence="1">The sequence shown here is derived from an EMBL/GenBank/DDBJ whole genome shotgun (WGS) entry which is preliminary data.</text>
</comment>
<dbReference type="AlphaFoldDB" id="A0A845ACC6"/>
<dbReference type="EMBL" id="WTYA01000002">
    <property type="protein sequence ID" value="MXP28102.1"/>
    <property type="molecule type" value="Genomic_DNA"/>
</dbReference>
<accession>A0A845ACC6</accession>
<evidence type="ECO:0000313" key="2">
    <source>
        <dbReference type="Proteomes" id="UP000439780"/>
    </source>
</evidence>